<protein>
    <submittedName>
        <fullName evidence="4">GCN5-related N-acetyltransferase</fullName>
    </submittedName>
</protein>
<dbReference type="RefSeq" id="WP_008477603.1">
    <property type="nucleotide sequence ID" value="NZ_CAGS01000202.1"/>
</dbReference>
<evidence type="ECO:0000256" key="2">
    <source>
        <dbReference type="ARBA" id="ARBA00023315"/>
    </source>
</evidence>
<reference evidence="4 5" key="1">
    <citation type="journal article" date="2012" name="ISME J.">
        <title>Nitrification expanded: discovery, physiology and genomics of a nitrite-oxidizing bacterium from the phylum Chloroflexi.</title>
        <authorList>
            <person name="Sorokin D.Y."/>
            <person name="Lucker S."/>
            <person name="Vejmelkova D."/>
            <person name="Kostrikina N.A."/>
            <person name="Kleerebezem R."/>
            <person name="Rijpstra W.I."/>
            <person name="Damste J.S."/>
            <person name="Le Paslier D."/>
            <person name="Muyzer G."/>
            <person name="Wagner M."/>
            <person name="van Loosdrecht M.C."/>
            <person name="Daims H."/>
        </authorList>
    </citation>
    <scope>NUCLEOTIDE SEQUENCE [LARGE SCALE GENOMIC DNA]</scope>
    <source>
        <strain evidence="5">none</strain>
    </source>
</reference>
<dbReference type="GO" id="GO:0016747">
    <property type="term" value="F:acyltransferase activity, transferring groups other than amino-acyl groups"/>
    <property type="evidence" value="ECO:0007669"/>
    <property type="project" value="InterPro"/>
</dbReference>
<dbReference type="SUPFAM" id="SSF55729">
    <property type="entry name" value="Acyl-CoA N-acyltransferases (Nat)"/>
    <property type="match status" value="1"/>
</dbReference>
<dbReference type="Proteomes" id="UP000004221">
    <property type="component" value="Unassembled WGS sequence"/>
</dbReference>
<evidence type="ECO:0000313" key="5">
    <source>
        <dbReference type="Proteomes" id="UP000004221"/>
    </source>
</evidence>
<organism evidence="4 5">
    <name type="scientific">Nitrolancea hollandica Lb</name>
    <dbReference type="NCBI Taxonomy" id="1129897"/>
    <lineage>
        <taxon>Bacteria</taxon>
        <taxon>Pseudomonadati</taxon>
        <taxon>Thermomicrobiota</taxon>
        <taxon>Thermomicrobia</taxon>
        <taxon>Sphaerobacterales</taxon>
        <taxon>Sphaerobacterineae</taxon>
        <taxon>Sphaerobacteraceae</taxon>
        <taxon>Nitrolancea</taxon>
    </lineage>
</organism>
<name>I4EGT7_9BACT</name>
<evidence type="ECO:0000313" key="4">
    <source>
        <dbReference type="EMBL" id="CCF83899.1"/>
    </source>
</evidence>
<sequence>MAGLSFQKDDQIGGLAPIVPLRIEDIPQLRLGWSSRYDRYDLEQILRYGSGTALWSPETREYVIGGPWRHRPEIVSILELSAKSRAARLLDELANMAARQGKRLVIASEHQEVRNRAFYQSAGYDLIEEILVYQLPRITSHEPDLAGMRFEHVSLDDDQALTELLALDHAAFPWLWWNSVEEFINYGTSPGVDLYLGRDETGRPVSYIGVTSFRSWGHLDRIAVAPDVQGRGYGLRSLDWAVYVLAREGARRLALSTQGGNQRSRHLYERYGFRRSSGQDYNLYGRWLGAPETT</sequence>
<feature type="domain" description="N-acetyltransferase" evidence="3">
    <location>
        <begin position="148"/>
        <end position="293"/>
    </location>
</feature>
<accession>I4EGT7</accession>
<dbReference type="Gene3D" id="3.40.630.30">
    <property type="match status" value="1"/>
</dbReference>
<dbReference type="InterPro" id="IPR050680">
    <property type="entry name" value="YpeA/RimI_acetyltransf"/>
</dbReference>
<dbReference type="Pfam" id="PF00583">
    <property type="entry name" value="Acetyltransf_1"/>
    <property type="match status" value="1"/>
</dbReference>
<proteinExistence type="predicted"/>
<comment type="caution">
    <text evidence="4">The sequence shown here is derived from an EMBL/GenBank/DDBJ whole genome shotgun (WGS) entry which is preliminary data.</text>
</comment>
<gene>
    <name evidence="4" type="ORF">NITHO_2800002</name>
</gene>
<dbReference type="InterPro" id="IPR000182">
    <property type="entry name" value="GNAT_dom"/>
</dbReference>
<dbReference type="PROSITE" id="PS51186">
    <property type="entry name" value="GNAT"/>
    <property type="match status" value="1"/>
</dbReference>
<evidence type="ECO:0000256" key="1">
    <source>
        <dbReference type="ARBA" id="ARBA00022679"/>
    </source>
</evidence>
<keyword evidence="5" id="KW-1185">Reference proteome</keyword>
<dbReference type="InterPro" id="IPR016181">
    <property type="entry name" value="Acyl_CoA_acyltransferase"/>
</dbReference>
<dbReference type="CDD" id="cd04301">
    <property type="entry name" value="NAT_SF"/>
    <property type="match status" value="1"/>
</dbReference>
<dbReference type="OrthoDB" id="160586at2"/>
<dbReference type="AlphaFoldDB" id="I4EGT7"/>
<keyword evidence="2" id="KW-0012">Acyltransferase</keyword>
<keyword evidence="1 4" id="KW-0808">Transferase</keyword>
<dbReference type="EMBL" id="CAGS01000202">
    <property type="protein sequence ID" value="CCF83899.1"/>
    <property type="molecule type" value="Genomic_DNA"/>
</dbReference>
<evidence type="ECO:0000259" key="3">
    <source>
        <dbReference type="PROSITE" id="PS51186"/>
    </source>
</evidence>
<dbReference type="PANTHER" id="PTHR43420">
    <property type="entry name" value="ACETYLTRANSFERASE"/>
    <property type="match status" value="1"/>
</dbReference>